<comment type="caution">
    <text evidence="2">The sequence shown here is derived from an EMBL/GenBank/DDBJ whole genome shotgun (WGS) entry which is preliminary data.</text>
</comment>
<feature type="domain" description="Glycosyltransferase subfamily 4-like N-terminal" evidence="1">
    <location>
        <begin position="15"/>
        <end position="160"/>
    </location>
</feature>
<name>A0ABQ4Q1W5_9BURK</name>
<dbReference type="PANTHER" id="PTHR45947:SF3">
    <property type="entry name" value="SULFOQUINOVOSYL TRANSFERASE SQD2"/>
    <property type="match status" value="1"/>
</dbReference>
<dbReference type="RefSeq" id="WP_220807216.1">
    <property type="nucleotide sequence ID" value="NZ_BPMK01000004.1"/>
</dbReference>
<keyword evidence="3" id="KW-1185">Reference proteome</keyword>
<dbReference type="InterPro" id="IPR028098">
    <property type="entry name" value="Glyco_trans_4-like_N"/>
</dbReference>
<dbReference type="CDD" id="cd03801">
    <property type="entry name" value="GT4_PimA-like"/>
    <property type="match status" value="1"/>
</dbReference>
<accession>A0ABQ4Q1W5</accession>
<dbReference type="InterPro" id="IPR050194">
    <property type="entry name" value="Glycosyltransferase_grp1"/>
</dbReference>
<dbReference type="Pfam" id="PF13439">
    <property type="entry name" value="Glyco_transf_4"/>
    <property type="match status" value="1"/>
</dbReference>
<protein>
    <recommendedName>
        <fullName evidence="1">Glycosyltransferase subfamily 4-like N-terminal domain-containing protein</fullName>
    </recommendedName>
</protein>
<proteinExistence type="predicted"/>
<evidence type="ECO:0000259" key="1">
    <source>
        <dbReference type="Pfam" id="PF13439"/>
    </source>
</evidence>
<dbReference type="Proteomes" id="UP000887222">
    <property type="component" value="Unassembled WGS sequence"/>
</dbReference>
<dbReference type="PANTHER" id="PTHR45947">
    <property type="entry name" value="SULFOQUINOVOSYL TRANSFERASE SQD2"/>
    <property type="match status" value="1"/>
</dbReference>
<dbReference type="EMBL" id="BPMK01000004">
    <property type="protein sequence ID" value="GIZ51036.1"/>
    <property type="molecule type" value="Genomic_DNA"/>
</dbReference>
<sequence>MRVLIVSEDIPYPSMGGLAKHALNLARALVRAGHQVDILGGDQHPIEVAGDEGIFGGRFFGELHGQNAGWKEGRLGVYMPLKRTVIAKRFARIIMRRAANYDVVHYHGHFPNMAAFLPPHVNFVQTRHDQGSDCLAFTRFRDGKICDLTDAEHCAACMTPRPNALQRAASTTAVVRFRQQVADGFRKHKTVFVSDLLQRNFERVAGKGPWGHTVHNFVDVAMLQNAQAAASPVVRGGAFHIAVAGKIYEAKGIEAFLSELVPRMDDDMVVTVAGDGPDEQRLRARFEGERVRFLGWCTPERTLEVAAAASAVVMPSLLEEAFGSTTLEGLMLGKPVFALAIGATPELAVYQSAPGQLRLHADMRSLVGDLLTVPRSLSFGRPPLEAAGAERAVQQLLDIYRLPTGQTIR</sequence>
<dbReference type="Gene3D" id="3.40.50.2000">
    <property type="entry name" value="Glycogen Phosphorylase B"/>
    <property type="match status" value="2"/>
</dbReference>
<dbReference type="Pfam" id="PF13692">
    <property type="entry name" value="Glyco_trans_1_4"/>
    <property type="match status" value="1"/>
</dbReference>
<dbReference type="SUPFAM" id="SSF53756">
    <property type="entry name" value="UDP-Glycosyltransferase/glycogen phosphorylase"/>
    <property type="match status" value="1"/>
</dbReference>
<organism evidence="2 3">
    <name type="scientific">Noviherbaspirillum aridicola</name>
    <dbReference type="NCBI Taxonomy" id="2849687"/>
    <lineage>
        <taxon>Bacteria</taxon>
        <taxon>Pseudomonadati</taxon>
        <taxon>Pseudomonadota</taxon>
        <taxon>Betaproteobacteria</taxon>
        <taxon>Burkholderiales</taxon>
        <taxon>Oxalobacteraceae</taxon>
        <taxon>Noviherbaspirillum</taxon>
    </lineage>
</organism>
<evidence type="ECO:0000313" key="2">
    <source>
        <dbReference type="EMBL" id="GIZ51036.1"/>
    </source>
</evidence>
<evidence type="ECO:0000313" key="3">
    <source>
        <dbReference type="Proteomes" id="UP000887222"/>
    </source>
</evidence>
<gene>
    <name evidence="2" type="ORF">NCCP691_10500</name>
</gene>
<reference evidence="2 3" key="1">
    <citation type="journal article" date="2022" name="Int. J. Syst. Evol. Microbiol.">
        <title>Noviherbaspirillum aridicola sp. nov., isolated from an arid soil in Pakistan.</title>
        <authorList>
            <person name="Khan I.U."/>
            <person name="Saqib M."/>
            <person name="Amin A."/>
            <person name="Hussain F."/>
            <person name="Li L."/>
            <person name="Liu Y.H."/>
            <person name="Fang B.Z."/>
            <person name="Ahmed I."/>
            <person name="Li W.J."/>
        </authorList>
    </citation>
    <scope>NUCLEOTIDE SEQUENCE [LARGE SCALE GENOMIC DNA]</scope>
    <source>
        <strain evidence="2 3">NCCP-691</strain>
    </source>
</reference>